<keyword evidence="2" id="KW-1185">Reference proteome</keyword>
<evidence type="ECO:0000313" key="2">
    <source>
        <dbReference type="Proteomes" id="UP001186974"/>
    </source>
</evidence>
<protein>
    <submittedName>
        <fullName evidence="1">Uncharacterized protein</fullName>
    </submittedName>
</protein>
<dbReference type="EMBL" id="JAWDJW010000666">
    <property type="protein sequence ID" value="KAK3080238.1"/>
    <property type="molecule type" value="Genomic_DNA"/>
</dbReference>
<reference evidence="1" key="1">
    <citation type="submission" date="2024-09" db="EMBL/GenBank/DDBJ databases">
        <title>Black Yeasts Isolated from many extreme environments.</title>
        <authorList>
            <person name="Coleine C."/>
            <person name="Stajich J.E."/>
            <person name="Selbmann L."/>
        </authorList>
    </citation>
    <scope>NUCLEOTIDE SEQUENCE</scope>
    <source>
        <strain evidence="1">CCFEE 5737</strain>
    </source>
</reference>
<gene>
    <name evidence="1" type="ORF">LTS18_002775</name>
</gene>
<dbReference type="Proteomes" id="UP001186974">
    <property type="component" value="Unassembled WGS sequence"/>
</dbReference>
<proteinExistence type="predicted"/>
<organism evidence="1 2">
    <name type="scientific">Coniosporium uncinatum</name>
    <dbReference type="NCBI Taxonomy" id="93489"/>
    <lineage>
        <taxon>Eukaryota</taxon>
        <taxon>Fungi</taxon>
        <taxon>Dikarya</taxon>
        <taxon>Ascomycota</taxon>
        <taxon>Pezizomycotina</taxon>
        <taxon>Dothideomycetes</taxon>
        <taxon>Dothideomycetes incertae sedis</taxon>
        <taxon>Coniosporium</taxon>
    </lineage>
</organism>
<sequence length="296" mass="33228">MWGVYLLTLEKPGCGTRIYVGSGTDKVRGVVARLWCYDNGVTLPLYVDKALRDGFTIVRKGLLCWIPLPSASEIPAFRALFLVLETAFTFSLWTMRSKSSYGFDVSDTRPWTLDALQYDGLCTHSPLSEGPLGDFDLTTQELEEMAIQHMEHRAEYIREWRRKAKAADPASYKVKAIKNRRNYLENHPGAQKVADKRSQAKAKARKTHYCSVCDHASIKRVKLTKHLAGPKHAAKAAGVPLHPKKTHYCSICDHVFPRAAELRRHYESQSHKTKATKAASKATKLTAVNSSPETDV</sequence>
<comment type="caution">
    <text evidence="1">The sequence shown here is derived from an EMBL/GenBank/DDBJ whole genome shotgun (WGS) entry which is preliminary data.</text>
</comment>
<name>A0ACC3DU23_9PEZI</name>
<accession>A0ACC3DU23</accession>
<evidence type="ECO:0000313" key="1">
    <source>
        <dbReference type="EMBL" id="KAK3080238.1"/>
    </source>
</evidence>